<protein>
    <submittedName>
        <fullName evidence="2">Uncharacterized protein</fullName>
    </submittedName>
</protein>
<sequence length="105" mass="12360">MYYTNKQARGDYLNDFHQKTYDYYNAWFDSDGDFCILNYGAAIFKYGSEQKRKKFITYLVLSAVSLSLAMLFSYVLFKMPRPADIYFDRKRGIVYTWSSGRIGAC</sequence>
<proteinExistence type="predicted"/>
<evidence type="ECO:0000313" key="3">
    <source>
        <dbReference type="Proteomes" id="UP000779070"/>
    </source>
</evidence>
<accession>A0ABS3A9B9</accession>
<evidence type="ECO:0000256" key="1">
    <source>
        <dbReference type="SAM" id="Phobius"/>
    </source>
</evidence>
<dbReference type="EMBL" id="JAFHLB010000120">
    <property type="protein sequence ID" value="MBN3580730.1"/>
    <property type="molecule type" value="Genomic_DNA"/>
</dbReference>
<comment type="caution">
    <text evidence="2">The sequence shown here is derived from an EMBL/GenBank/DDBJ whole genome shotgun (WGS) entry which is preliminary data.</text>
</comment>
<gene>
    <name evidence="2" type="ORF">JYA62_24390</name>
</gene>
<keyword evidence="1" id="KW-0812">Transmembrane</keyword>
<feature type="transmembrane region" description="Helical" evidence="1">
    <location>
        <begin position="55"/>
        <end position="77"/>
    </location>
</feature>
<evidence type="ECO:0000313" key="2">
    <source>
        <dbReference type="EMBL" id="MBN3580730.1"/>
    </source>
</evidence>
<organism evidence="2 3">
    <name type="scientific">Vibrio neptunius</name>
    <dbReference type="NCBI Taxonomy" id="170651"/>
    <lineage>
        <taxon>Bacteria</taxon>
        <taxon>Pseudomonadati</taxon>
        <taxon>Pseudomonadota</taxon>
        <taxon>Gammaproteobacteria</taxon>
        <taxon>Vibrionales</taxon>
        <taxon>Vibrionaceae</taxon>
        <taxon>Vibrio</taxon>
    </lineage>
</organism>
<keyword evidence="1" id="KW-0472">Membrane</keyword>
<name>A0ABS3A9B9_9VIBR</name>
<dbReference type="Proteomes" id="UP000779070">
    <property type="component" value="Unassembled WGS sequence"/>
</dbReference>
<keyword evidence="1" id="KW-1133">Transmembrane helix</keyword>
<feature type="non-terminal residue" evidence="2">
    <location>
        <position position="105"/>
    </location>
</feature>
<keyword evidence="3" id="KW-1185">Reference proteome</keyword>
<reference evidence="2 3" key="1">
    <citation type="submission" date="2021-02" db="EMBL/GenBank/DDBJ databases">
        <title>Draft Genome Sequences of 5 Vibrio neptunius Strains Isolated From of Bivalve Hatcheries.</title>
        <authorList>
            <person name="Galvis F."/>
            <person name="Barja J.L."/>
            <person name="Lemos M.L."/>
            <person name="Balado M."/>
        </authorList>
    </citation>
    <scope>NUCLEOTIDE SEQUENCE [LARGE SCALE GENOMIC DNA]</scope>
    <source>
        <strain evidence="2 3">PP-145.98</strain>
    </source>
</reference>